<organism evidence="1 2">
    <name type="scientific">Mesorhabditis spiculigera</name>
    <dbReference type="NCBI Taxonomy" id="96644"/>
    <lineage>
        <taxon>Eukaryota</taxon>
        <taxon>Metazoa</taxon>
        <taxon>Ecdysozoa</taxon>
        <taxon>Nematoda</taxon>
        <taxon>Chromadorea</taxon>
        <taxon>Rhabditida</taxon>
        <taxon>Rhabditina</taxon>
        <taxon>Rhabditomorpha</taxon>
        <taxon>Rhabditoidea</taxon>
        <taxon>Rhabditidae</taxon>
        <taxon>Mesorhabditinae</taxon>
        <taxon>Mesorhabditis</taxon>
    </lineage>
</organism>
<gene>
    <name evidence="1" type="ORF">MSPICULIGERA_LOCUS11304</name>
</gene>
<proteinExistence type="predicted"/>
<reference evidence="1" key="1">
    <citation type="submission" date="2023-06" db="EMBL/GenBank/DDBJ databases">
        <authorList>
            <person name="Delattre M."/>
        </authorList>
    </citation>
    <scope>NUCLEOTIDE SEQUENCE</scope>
    <source>
        <strain evidence="1">AF72</strain>
    </source>
</reference>
<keyword evidence="2" id="KW-1185">Reference proteome</keyword>
<protein>
    <submittedName>
        <fullName evidence="1">Uncharacterized protein</fullName>
    </submittedName>
</protein>
<dbReference type="AlphaFoldDB" id="A0AA36CR34"/>
<evidence type="ECO:0000313" key="2">
    <source>
        <dbReference type="Proteomes" id="UP001177023"/>
    </source>
</evidence>
<evidence type="ECO:0000313" key="1">
    <source>
        <dbReference type="EMBL" id="CAJ0572931.1"/>
    </source>
</evidence>
<name>A0AA36CR34_9BILA</name>
<dbReference type="EMBL" id="CATQJA010002609">
    <property type="protein sequence ID" value="CAJ0572931.1"/>
    <property type="molecule type" value="Genomic_DNA"/>
</dbReference>
<comment type="caution">
    <text evidence="1">The sequence shown here is derived from an EMBL/GenBank/DDBJ whole genome shotgun (WGS) entry which is preliminary data.</text>
</comment>
<dbReference type="Proteomes" id="UP001177023">
    <property type="component" value="Unassembled WGS sequence"/>
</dbReference>
<accession>A0AA36CR34</accession>
<sequence length="68" mass="7843">MPMAEGQKIKITFEPSLQLSMLKEDMFRGITMKKVRRGRVVTYRSDEANSSFSLAITCRASGLMWKKR</sequence>
<feature type="non-terminal residue" evidence="1">
    <location>
        <position position="1"/>
    </location>
</feature>